<evidence type="ECO:0000313" key="10">
    <source>
        <dbReference type="Proteomes" id="UP000253817"/>
    </source>
</evidence>
<dbReference type="Gene3D" id="3.20.20.70">
    <property type="entry name" value="Aldolase class I"/>
    <property type="match status" value="1"/>
</dbReference>
<evidence type="ECO:0000313" key="8">
    <source>
        <dbReference type="EMBL" id="RDB67518.1"/>
    </source>
</evidence>
<evidence type="ECO:0000256" key="2">
    <source>
        <dbReference type="ARBA" id="ARBA00002147"/>
    </source>
</evidence>
<evidence type="ECO:0000313" key="9">
    <source>
        <dbReference type="EMBL" id="RNM40069.1"/>
    </source>
</evidence>
<evidence type="ECO:0000313" key="11">
    <source>
        <dbReference type="Proteomes" id="UP000270112"/>
    </source>
</evidence>
<dbReference type="NCBIfam" id="NF002231">
    <property type="entry name" value="PRK01130.1"/>
    <property type="match status" value="1"/>
</dbReference>
<evidence type="ECO:0000256" key="4">
    <source>
        <dbReference type="ARBA" id="ARBA00007439"/>
    </source>
</evidence>
<gene>
    <name evidence="7" type="primary">nanE</name>
    <name evidence="8" type="ORF">C1876_13120</name>
    <name evidence="9" type="ORF">DMP09_15970</name>
</gene>
<dbReference type="InterPro" id="IPR011060">
    <property type="entry name" value="RibuloseP-bd_barrel"/>
</dbReference>
<reference evidence="11" key="2">
    <citation type="submission" date="2018-05" db="EMBL/GenBank/DDBJ databases">
        <title>Genome Sequencing of selected type strains of the family Eggerthellaceae.</title>
        <authorList>
            <person name="Danylec N."/>
            <person name="Stoll D.A."/>
            <person name="Doetsch A."/>
            <person name="Huch M."/>
        </authorList>
    </citation>
    <scope>NUCLEOTIDE SEQUENCE [LARGE SCALE GENOMIC DNA]</scope>
    <source>
        <strain evidence="11">DSM 16107</strain>
    </source>
</reference>
<keyword evidence="5 7" id="KW-0413">Isomerase</keyword>
<dbReference type="InterPro" id="IPR013785">
    <property type="entry name" value="Aldolase_TIM"/>
</dbReference>
<dbReference type="GO" id="GO:0005829">
    <property type="term" value="C:cytosol"/>
    <property type="evidence" value="ECO:0007669"/>
    <property type="project" value="TreeGrafter"/>
</dbReference>
<dbReference type="GO" id="GO:0019262">
    <property type="term" value="P:N-acetylneuraminate catabolic process"/>
    <property type="evidence" value="ECO:0007669"/>
    <property type="project" value="UniProtKB-UniRule"/>
</dbReference>
<dbReference type="CDD" id="cd04729">
    <property type="entry name" value="NanE"/>
    <property type="match status" value="1"/>
</dbReference>
<dbReference type="Proteomes" id="UP000270112">
    <property type="component" value="Unassembled WGS sequence"/>
</dbReference>
<comment type="function">
    <text evidence="2 7">Converts N-acetylmannosamine-6-phosphate (ManNAc-6-P) to N-acetylglucosamine-6-phosphate (GlcNAc-6-P).</text>
</comment>
<comment type="pathway">
    <text evidence="3 7">Amino-sugar metabolism; N-acetylneuraminate degradation; D-fructose 6-phosphate from N-acetylneuraminate: step 3/5.</text>
</comment>
<dbReference type="UniPathway" id="UPA00629">
    <property type="reaction ID" value="UER00682"/>
</dbReference>
<dbReference type="RefSeq" id="WP_114547174.1">
    <property type="nucleotide sequence ID" value="NZ_PPTT01000025.1"/>
</dbReference>
<protein>
    <recommendedName>
        <fullName evidence="7">Putative N-acetylmannosamine-6-phosphate 2-epimerase</fullName>
        <ecNumber evidence="7">5.1.3.9</ecNumber>
    </recommendedName>
    <alternativeName>
        <fullName evidence="7">ManNAc-6-P epimerase</fullName>
    </alternativeName>
</protein>
<dbReference type="EMBL" id="PPTT01000025">
    <property type="protein sequence ID" value="RDB67518.1"/>
    <property type="molecule type" value="Genomic_DNA"/>
</dbReference>
<dbReference type="Proteomes" id="UP000253817">
    <property type="component" value="Unassembled WGS sequence"/>
</dbReference>
<organism evidence="9 11">
    <name type="scientific">Eggerthella sinensis</name>
    <dbReference type="NCBI Taxonomy" id="242230"/>
    <lineage>
        <taxon>Bacteria</taxon>
        <taxon>Bacillati</taxon>
        <taxon>Actinomycetota</taxon>
        <taxon>Coriobacteriia</taxon>
        <taxon>Eggerthellales</taxon>
        <taxon>Eggerthellaceae</taxon>
        <taxon>Eggerthella</taxon>
    </lineage>
</organism>
<dbReference type="EC" id="5.1.3.9" evidence="7"/>
<dbReference type="Pfam" id="PF04131">
    <property type="entry name" value="NanE"/>
    <property type="match status" value="1"/>
</dbReference>
<evidence type="ECO:0000256" key="5">
    <source>
        <dbReference type="ARBA" id="ARBA00023235"/>
    </source>
</evidence>
<reference evidence="9" key="3">
    <citation type="journal article" date="2019" name="Microbiol. Resour. Announc.">
        <title>Draft Genome Sequences of Type Strains of Gordonibacter faecihominis, Paraeggerthella hongkongensis, Parvibacter caecicola,Slackia equolifaciens, Slackia faecicanis, and Slackia isoflavoniconvertens.</title>
        <authorList>
            <person name="Danylec N."/>
            <person name="Stoll D.A."/>
            <person name="Dotsch A."/>
            <person name="Huch M."/>
        </authorList>
    </citation>
    <scope>NUCLEOTIDE SEQUENCE</scope>
    <source>
        <strain evidence="9">DSM 16107</strain>
    </source>
</reference>
<comment type="caution">
    <text evidence="9">The sequence shown here is derived from an EMBL/GenBank/DDBJ whole genome shotgun (WGS) entry which is preliminary data.</text>
</comment>
<evidence type="ECO:0000256" key="1">
    <source>
        <dbReference type="ARBA" id="ARBA00000056"/>
    </source>
</evidence>
<keyword evidence="10" id="KW-1185">Reference proteome</keyword>
<dbReference type="PANTHER" id="PTHR36204">
    <property type="entry name" value="N-ACETYLMANNOSAMINE-6-PHOSPHATE 2-EPIMERASE-RELATED"/>
    <property type="match status" value="1"/>
</dbReference>
<dbReference type="PANTHER" id="PTHR36204:SF1">
    <property type="entry name" value="N-ACETYLMANNOSAMINE-6-PHOSPHATE 2-EPIMERASE-RELATED"/>
    <property type="match status" value="1"/>
</dbReference>
<sequence length="223" mass="23135">MDTLIASLQGKLIVSCQAYVGEPMRHPETMAQVALSAERGGAAAIRCQGLADIAAIKGQVEVPVIGLWKEGHEGVYITPTLRHARACIAAGSDVVAIDATSRPRPDGRTFAETVEALRGETLIMADCSCMDDVHRALEAGVDIVSTTLAGYVPGGRAKTDGPDLEFLREAVAVAGDTPVFCEGRIHTTADARAAIDAGAFAIVVGTAITHPQSITGWFAGAIG</sequence>
<dbReference type="SUPFAM" id="SSF51366">
    <property type="entry name" value="Ribulose-phoshate binding barrel"/>
    <property type="match status" value="1"/>
</dbReference>
<comment type="catalytic activity">
    <reaction evidence="1 7">
        <text>an N-acyl-D-glucosamine 6-phosphate = an N-acyl-D-mannosamine 6-phosphate</text>
        <dbReference type="Rhea" id="RHEA:23932"/>
        <dbReference type="ChEBI" id="CHEBI:57599"/>
        <dbReference type="ChEBI" id="CHEBI:57666"/>
        <dbReference type="EC" id="5.1.3.9"/>
    </reaction>
</comment>
<dbReference type="HAMAP" id="MF_01235">
    <property type="entry name" value="ManNAc6P_epimer"/>
    <property type="match status" value="1"/>
</dbReference>
<dbReference type="GO" id="GO:0047465">
    <property type="term" value="F:N-acylglucosamine-6-phosphate 2-epimerase activity"/>
    <property type="evidence" value="ECO:0007669"/>
    <property type="project" value="UniProtKB-EC"/>
</dbReference>
<dbReference type="AlphaFoldDB" id="A0A3N0ISU4"/>
<evidence type="ECO:0000256" key="6">
    <source>
        <dbReference type="ARBA" id="ARBA00023277"/>
    </source>
</evidence>
<dbReference type="OrthoDB" id="9781704at2"/>
<keyword evidence="6 7" id="KW-0119">Carbohydrate metabolism</keyword>
<accession>A0A3N0ISU4</accession>
<comment type="similarity">
    <text evidence="4 7">Belongs to the NanE family.</text>
</comment>
<dbReference type="EMBL" id="QICC01000109">
    <property type="protein sequence ID" value="RNM40069.1"/>
    <property type="molecule type" value="Genomic_DNA"/>
</dbReference>
<reference evidence="8 10" key="1">
    <citation type="journal article" date="2018" name="Elife">
        <title>Discovery and characterization of a prevalent human gut bacterial enzyme sufficient for the inactivation of a family of plant toxins.</title>
        <authorList>
            <person name="Koppel N."/>
            <person name="Bisanz J.E."/>
            <person name="Pandelia M.E."/>
            <person name="Turnbaugh P.J."/>
            <person name="Balskus E.P."/>
        </authorList>
    </citation>
    <scope>NUCLEOTIDE SEQUENCE [LARGE SCALE GENOMIC DNA]</scope>
    <source>
        <strain evidence="8 10">DSM 16107</strain>
    </source>
</reference>
<name>A0A3N0ISU4_9ACTN</name>
<evidence type="ECO:0000256" key="7">
    <source>
        <dbReference type="HAMAP-Rule" id="MF_01235"/>
    </source>
</evidence>
<dbReference type="InterPro" id="IPR007260">
    <property type="entry name" value="NanE"/>
</dbReference>
<dbReference type="GO" id="GO:0005975">
    <property type="term" value="P:carbohydrate metabolic process"/>
    <property type="evidence" value="ECO:0007669"/>
    <property type="project" value="UniProtKB-UniRule"/>
</dbReference>
<dbReference type="GO" id="GO:0006053">
    <property type="term" value="P:N-acetylmannosamine catabolic process"/>
    <property type="evidence" value="ECO:0007669"/>
    <property type="project" value="TreeGrafter"/>
</dbReference>
<evidence type="ECO:0000256" key="3">
    <source>
        <dbReference type="ARBA" id="ARBA00005081"/>
    </source>
</evidence>
<proteinExistence type="inferred from homology"/>